<sequence length="410" mass="45819">MPDELAAARQPFAPLIGVSPLMRRAFRQQDMAPIARALVERAHAHPLDANAYLDCSTVLQLTGDRDVALEVQAEAIKLQASYILPAPNGAPGLRLLVIMGLGDLMSNTPIEFLLEDSDVTTELLYLTQQTPWPEALPEHDVLMVALAESDINQPLLQRLSEFLTDWPAPVLNRPERIAVLSRDGACAALAGTPRLEMPQTARITRADLAALSNAPATLRQILPDASFPLIVRPIGSHAGHDLEKLESAADLPAYLERVGAQGFYLARFVDYRGPGGMFRKFRVVLIDGQPFVCHYAISEHWMIHYLNAGMDQSAEKRAEEEQCMAQFDQTFAVRHRRALDEINRRIGLPYLGIDCAETPDGKLLIFEIDNAMIVHAMDDEQMYPYKRPAMHKVFTAFRQLLEQLRQRPQS</sequence>
<organism evidence="1 2">
    <name type="scientific">Duganella vulcania</name>
    <dbReference type="NCBI Taxonomy" id="2692166"/>
    <lineage>
        <taxon>Bacteria</taxon>
        <taxon>Pseudomonadati</taxon>
        <taxon>Pseudomonadota</taxon>
        <taxon>Betaproteobacteria</taxon>
        <taxon>Burkholderiales</taxon>
        <taxon>Oxalobacteraceae</taxon>
        <taxon>Telluria group</taxon>
        <taxon>Duganella</taxon>
    </lineage>
</organism>
<keyword evidence="1" id="KW-0436">Ligase</keyword>
<dbReference type="EMBL" id="WWCX01000045">
    <property type="protein sequence ID" value="MYM96441.1"/>
    <property type="molecule type" value="Genomic_DNA"/>
</dbReference>
<comment type="caution">
    <text evidence="1">The sequence shown here is derived from an EMBL/GenBank/DDBJ whole genome shotgun (WGS) entry which is preliminary data.</text>
</comment>
<protein>
    <submittedName>
        <fullName evidence="1">RimK family alpha-L-glutamate ligase</fullName>
    </submittedName>
</protein>
<evidence type="ECO:0000313" key="2">
    <source>
        <dbReference type="Proteomes" id="UP000447355"/>
    </source>
</evidence>
<dbReference type="GO" id="GO:0016874">
    <property type="term" value="F:ligase activity"/>
    <property type="evidence" value="ECO:0007669"/>
    <property type="project" value="UniProtKB-KW"/>
</dbReference>
<proteinExistence type="predicted"/>
<reference evidence="1" key="1">
    <citation type="submission" date="2019-12" db="EMBL/GenBank/DDBJ databases">
        <title>Novel species isolated from a subtropical stream in China.</title>
        <authorList>
            <person name="Lu H."/>
        </authorList>
    </citation>
    <scope>NUCLEOTIDE SEQUENCE [LARGE SCALE GENOMIC DNA]</scope>
    <source>
        <strain evidence="1">FT81W</strain>
    </source>
</reference>
<dbReference type="AlphaFoldDB" id="A0A845GR14"/>
<accession>A0A845GR14</accession>
<evidence type="ECO:0000313" key="1">
    <source>
        <dbReference type="EMBL" id="MYM96441.1"/>
    </source>
</evidence>
<dbReference type="Proteomes" id="UP000447355">
    <property type="component" value="Unassembled WGS sequence"/>
</dbReference>
<gene>
    <name evidence="1" type="ORF">GTP90_21505</name>
</gene>
<name>A0A845GR14_9BURK</name>
<dbReference type="SUPFAM" id="SSF56059">
    <property type="entry name" value="Glutathione synthetase ATP-binding domain-like"/>
    <property type="match status" value="1"/>
</dbReference>